<keyword evidence="9" id="KW-0472">Membrane</keyword>
<keyword evidence="12" id="KW-0560">Oxidoreductase</keyword>
<dbReference type="GO" id="GO:0048038">
    <property type="term" value="F:quinone binding"/>
    <property type="evidence" value="ECO:0007669"/>
    <property type="project" value="UniProtKB-KW"/>
</dbReference>
<dbReference type="SUPFAM" id="SSF56762">
    <property type="entry name" value="HydB/Nqo4-like"/>
    <property type="match status" value="1"/>
</dbReference>
<protein>
    <recommendedName>
        <fullName evidence="9">NADH-quinone oxidoreductase subunit D</fullName>
        <ecNumber evidence="9">7.1.1.-</ecNumber>
    </recommendedName>
    <alternativeName>
        <fullName evidence="9">NADH dehydrogenase I subunit D</fullName>
    </alternativeName>
    <alternativeName>
        <fullName evidence="9">NDH-1 subunit D</fullName>
    </alternativeName>
</protein>
<dbReference type="Proteomes" id="UP000241074">
    <property type="component" value="Chromosome"/>
</dbReference>
<dbReference type="InterPro" id="IPR014029">
    <property type="entry name" value="NADH_UbQ_OxRdtase_49kDa_CS"/>
</dbReference>
<evidence type="ECO:0000313" key="12">
    <source>
        <dbReference type="EMBL" id="AVP97317.1"/>
    </source>
</evidence>
<organism evidence="12 13">
    <name type="scientific">Ahniella affigens</name>
    <dbReference type="NCBI Taxonomy" id="2021234"/>
    <lineage>
        <taxon>Bacteria</taxon>
        <taxon>Pseudomonadati</taxon>
        <taxon>Pseudomonadota</taxon>
        <taxon>Gammaproteobacteria</taxon>
        <taxon>Lysobacterales</taxon>
        <taxon>Rhodanobacteraceae</taxon>
        <taxon>Ahniella</taxon>
    </lineage>
</organism>
<evidence type="ECO:0000256" key="7">
    <source>
        <dbReference type="ARBA" id="ARBA00023027"/>
    </source>
</evidence>
<keyword evidence="3 9" id="KW-0813">Transport</keyword>
<dbReference type="PANTHER" id="PTHR11993:SF10">
    <property type="entry name" value="NADH DEHYDROGENASE [UBIQUINONE] IRON-SULFUR PROTEIN 2, MITOCHONDRIAL"/>
    <property type="match status" value="1"/>
</dbReference>
<keyword evidence="7 9" id="KW-0520">NAD</keyword>
<evidence type="ECO:0000256" key="10">
    <source>
        <dbReference type="RuleBase" id="RU003685"/>
    </source>
</evidence>
<comment type="subcellular location">
    <subcellularLocation>
        <location evidence="9">Cell membrane</location>
        <topology evidence="9">Peripheral membrane protein</topology>
        <orientation evidence="9">Cytoplasmic side</orientation>
    </subcellularLocation>
</comment>
<dbReference type="GO" id="GO:0050136">
    <property type="term" value="F:NADH dehydrogenase (quinone) (non-electrogenic) activity"/>
    <property type="evidence" value="ECO:0007669"/>
    <property type="project" value="UniProtKB-UniRule"/>
</dbReference>
<dbReference type="EMBL" id="CP027860">
    <property type="protein sequence ID" value="AVP97317.1"/>
    <property type="molecule type" value="Genomic_DNA"/>
</dbReference>
<evidence type="ECO:0000256" key="8">
    <source>
        <dbReference type="ARBA" id="ARBA00023075"/>
    </source>
</evidence>
<dbReference type="Pfam" id="PF00346">
    <property type="entry name" value="Complex1_49kDa"/>
    <property type="match status" value="1"/>
</dbReference>
<dbReference type="PROSITE" id="PS00535">
    <property type="entry name" value="COMPLEX1_49K"/>
    <property type="match status" value="1"/>
</dbReference>
<gene>
    <name evidence="9" type="primary">nuoD</name>
    <name evidence="12" type="ORF">C7S18_08980</name>
</gene>
<evidence type="ECO:0000256" key="2">
    <source>
        <dbReference type="ARBA" id="ARBA00005769"/>
    </source>
</evidence>
<sequence length="417" mass="47655">MQEIRNYTINFGPQHPAAHGVLRLVLEMDGEVVQRADPHVGLLHRGTEKLAESKPFNQSIGYMDRLDYVSMMCNEHAYVRAIEKLLGVEAPARAQVIRTMFDEITRILNHLMWIGSNALDLGAMTLFLYAFREREELMDCYEAVSGARLHAAYYRPGGVYRDLPDRMPKYQESRFHKGSDLKRMNAWREGSMLDFLDAFTDDFPARVDEYETLLTDNRIWKQRTVGIGVVSPEQALAWGMSGPMLRGSGIEWDLRRKQPYAAYDQFDFAIPVGKNGDCYDRYLVRMAEMRQSNRIVKQCVSWLRANEGEVMLRNFKVSPPKREEMKDDMEALIHHFKLFTEGYSVPAGEVYSAVEAPKGEFGCYLVSDGANKPFRVKLRAPGFAHLSAMDEIARGHMLPDVVALIGTFDVVFGEIDR</sequence>
<dbReference type="NCBIfam" id="TIGR01962">
    <property type="entry name" value="NuoD"/>
    <property type="match status" value="1"/>
</dbReference>
<comment type="function">
    <text evidence="1 9">NDH-1 shuttles electrons from NADH, via FMN and iron-sulfur (Fe-S) centers, to quinones in the respiratory chain. The immediate electron acceptor for the enzyme in this species is believed to be ubiquinone. Couples the redox reaction to proton translocation (for every two electrons transferred, four hydrogen ions are translocated across the cytoplasmic membrane), and thus conserves the redox energy in a proton gradient.</text>
</comment>
<name>A0A2P1PR40_9GAMM</name>
<evidence type="ECO:0000256" key="1">
    <source>
        <dbReference type="ARBA" id="ARBA00002378"/>
    </source>
</evidence>
<dbReference type="InterPro" id="IPR001135">
    <property type="entry name" value="NADH_Q_OxRdtase_suD"/>
</dbReference>
<comment type="subunit">
    <text evidence="9">NDH-1 is composed of 14 different subunits. Subunits NuoB, C, D, E, F, and G constitute the peripheral sector of the complex.</text>
</comment>
<evidence type="ECO:0000313" key="13">
    <source>
        <dbReference type="Proteomes" id="UP000241074"/>
    </source>
</evidence>
<dbReference type="HAMAP" id="MF_01358">
    <property type="entry name" value="NDH1_NuoD"/>
    <property type="match status" value="1"/>
</dbReference>
<keyword evidence="6 9" id="KW-1278">Translocase</keyword>
<evidence type="ECO:0000256" key="4">
    <source>
        <dbReference type="ARBA" id="ARBA00022475"/>
    </source>
</evidence>
<dbReference type="KEGG" id="xba:C7S18_08980"/>
<dbReference type="GO" id="GO:0051287">
    <property type="term" value="F:NAD binding"/>
    <property type="evidence" value="ECO:0007669"/>
    <property type="project" value="InterPro"/>
</dbReference>
<reference evidence="12 13" key="1">
    <citation type="submission" date="2018-03" db="EMBL/GenBank/DDBJ databases">
        <title>Ahniella affigens gen. nov., sp. nov., a gammaproteobacterium isolated from sandy soil near a stream.</title>
        <authorList>
            <person name="Ko Y."/>
            <person name="Kim J.-H."/>
        </authorList>
    </citation>
    <scope>NUCLEOTIDE SEQUENCE [LARGE SCALE GENOMIC DNA]</scope>
    <source>
        <strain evidence="12 13">D13</strain>
    </source>
</reference>
<dbReference type="NCBIfam" id="NF004739">
    <property type="entry name" value="PRK06075.1"/>
    <property type="match status" value="1"/>
</dbReference>
<keyword evidence="13" id="KW-1185">Reference proteome</keyword>
<dbReference type="PANTHER" id="PTHR11993">
    <property type="entry name" value="NADH-UBIQUINONE OXIDOREDUCTASE 49 KDA SUBUNIT"/>
    <property type="match status" value="1"/>
</dbReference>
<dbReference type="OrthoDB" id="9801496at2"/>
<evidence type="ECO:0000256" key="9">
    <source>
        <dbReference type="HAMAP-Rule" id="MF_01358"/>
    </source>
</evidence>
<dbReference type="AlphaFoldDB" id="A0A2P1PR40"/>
<keyword evidence="5 9" id="KW-0874">Quinone</keyword>
<dbReference type="InterPro" id="IPR029014">
    <property type="entry name" value="NiFe-Hase_large"/>
</dbReference>
<evidence type="ECO:0000259" key="11">
    <source>
        <dbReference type="Pfam" id="PF00346"/>
    </source>
</evidence>
<dbReference type="RefSeq" id="WP_106891241.1">
    <property type="nucleotide sequence ID" value="NZ_CP027860.1"/>
</dbReference>
<feature type="domain" description="NADH-quinone oxidoreductase subunit D" evidence="11">
    <location>
        <begin position="120"/>
        <end position="417"/>
    </location>
</feature>
<dbReference type="FunFam" id="1.10.645.10:FF:000005">
    <property type="entry name" value="NADH-quinone oxidoreductase subunit D"/>
    <property type="match status" value="1"/>
</dbReference>
<evidence type="ECO:0000256" key="3">
    <source>
        <dbReference type="ARBA" id="ARBA00022448"/>
    </source>
</evidence>
<reference evidence="12 13" key="2">
    <citation type="submission" date="2018-03" db="EMBL/GenBank/DDBJ databases">
        <authorList>
            <person name="Keele B.F."/>
        </authorList>
    </citation>
    <scope>NUCLEOTIDE SEQUENCE [LARGE SCALE GENOMIC DNA]</scope>
    <source>
        <strain evidence="12 13">D13</strain>
    </source>
</reference>
<proteinExistence type="inferred from homology"/>
<dbReference type="InterPro" id="IPR022885">
    <property type="entry name" value="NDH1_su_D/H"/>
</dbReference>
<dbReference type="GO" id="GO:0005886">
    <property type="term" value="C:plasma membrane"/>
    <property type="evidence" value="ECO:0007669"/>
    <property type="project" value="UniProtKB-SubCell"/>
</dbReference>
<dbReference type="Gene3D" id="1.10.645.10">
    <property type="entry name" value="Cytochrome-c3 Hydrogenase, chain B"/>
    <property type="match status" value="1"/>
</dbReference>
<keyword evidence="4 9" id="KW-1003">Cell membrane</keyword>
<accession>A0A2P1PR40</accession>
<comment type="similarity">
    <text evidence="2 9 10">Belongs to the complex I 49 kDa subunit family.</text>
</comment>
<evidence type="ECO:0000256" key="5">
    <source>
        <dbReference type="ARBA" id="ARBA00022719"/>
    </source>
</evidence>
<dbReference type="EC" id="7.1.1.-" evidence="9"/>
<comment type="catalytic activity">
    <reaction evidence="9">
        <text>a quinone + NADH + 5 H(+)(in) = a quinol + NAD(+) + 4 H(+)(out)</text>
        <dbReference type="Rhea" id="RHEA:57888"/>
        <dbReference type="ChEBI" id="CHEBI:15378"/>
        <dbReference type="ChEBI" id="CHEBI:24646"/>
        <dbReference type="ChEBI" id="CHEBI:57540"/>
        <dbReference type="ChEBI" id="CHEBI:57945"/>
        <dbReference type="ChEBI" id="CHEBI:132124"/>
    </reaction>
</comment>
<evidence type="ECO:0000256" key="6">
    <source>
        <dbReference type="ARBA" id="ARBA00022967"/>
    </source>
</evidence>
<keyword evidence="8 9" id="KW-0830">Ubiquinone</keyword>